<evidence type="ECO:0000256" key="1">
    <source>
        <dbReference type="SAM" id="MobiDB-lite"/>
    </source>
</evidence>
<feature type="non-terminal residue" evidence="2">
    <location>
        <position position="1"/>
    </location>
</feature>
<dbReference type="Gene3D" id="3.80.10.10">
    <property type="entry name" value="Ribonuclease Inhibitor"/>
    <property type="match status" value="1"/>
</dbReference>
<dbReference type="Gramene" id="TVU27009">
    <property type="protein sequence ID" value="TVU27009"/>
    <property type="gene ID" value="EJB05_29587"/>
</dbReference>
<dbReference type="OrthoDB" id="687306at2759"/>
<gene>
    <name evidence="2" type="ORF">EJB05_29587</name>
</gene>
<dbReference type="PANTHER" id="PTHR33463:SF209">
    <property type="entry name" value="DISEASE RESISTANCE PROTEIN RPS2-LIKE"/>
    <property type="match status" value="1"/>
</dbReference>
<dbReference type="EMBL" id="RWGY01000013">
    <property type="protein sequence ID" value="TVU27009.1"/>
    <property type="molecule type" value="Genomic_DNA"/>
</dbReference>
<name>A0A5J9UT36_9POAL</name>
<sequence length="1017" mass="115772">MLTEVIKADTIDEAVEKILEELKEDAGGGTASSRGRHNVIYFDGWDGLGASAVLRAVSRRLTPVPGSRATAAAGLEFSRIFHIDCSKWESKRAMQRMVAEQMELPASVMEMFDAQDEEDDYNGVAKDSRLGLPQVATAMNQQILKMYRFLLVFHNGSNEEIDLESLGFPLWSILRSKVLWSFQGRFRFYPTIKVDRALKNSRTTTISLSAAVSNDSVEDKLMSNILRLEGEEVALEMKVNISGIDWPAAAESYFLYAMKLRGMGNHIHDYDMSTHAYNHWRCDGGMMIHSLQQRDVGTTDDDHDDEVDGLWLSFDALRREITLDVDGYENPYFRSSVKTRLLKHVAYWTSPTYVFTLIPSHLHGQIPEGTFKPFDKLRVLKLSACRFSFTSPPFLCCHNVRFLWIDHCQDGNSTAEAVKEEDIGRFFQRLWVLDVRYSNNAFLSDQMMGFMTQLRELIVMGEGRLVRDMLRGRMNNIRKLRVTESSQEWISIEELDKLELLEFSGNTSISRLFVESSCSSLETVIICGPNNLDKIVLTGCAKLKDVLLSGSFPYLSRIHILGAVVEILDLSTVTAPRLDIVRLLDCEKLCAILWPSSAEYDGKKYLWRLNIDTNQKEGTAALTSRPPYGADYWIMVVDKQKFDWNITVRDERILRSLEPVKDYFGSHDAHVEVSTSSSPARPYDDDDVGTKNGRMRSSTRQHVQVKLKQAKDTATYGDVIVTLRDTTSTQQQQQKEAINEEGNNSGIMWTGPRRPDVPSEGCYIYIEDPISSRTKSRAVESITLPGFICDGAKILHVHDSLHVTDILTAPTASSAAWNKLEWCCVERCPKLGCVFSPLLGGPEGSSNHTEMFKKVKTAWVSHLPKACYVWNWNGSSSSTAWLETLEIAWCGDVSVALHDYYIERGAWQFPQLKHIRLHELPKLQKICNFDPRIVTPKLETIKIRGCWSLRTLPVVRTGERWGNTILPIVESANAVECDCEKEWWERLEWESKEHTSHYRPIHPRFYKKTMLRGSILR</sequence>
<dbReference type="SUPFAM" id="SSF52058">
    <property type="entry name" value="L domain-like"/>
    <property type="match status" value="1"/>
</dbReference>
<dbReference type="InterPro" id="IPR032675">
    <property type="entry name" value="LRR_dom_sf"/>
</dbReference>
<evidence type="ECO:0008006" key="4">
    <source>
        <dbReference type="Google" id="ProtNLM"/>
    </source>
</evidence>
<feature type="region of interest" description="Disordered" evidence="1">
    <location>
        <begin position="671"/>
        <end position="700"/>
    </location>
</feature>
<organism evidence="2 3">
    <name type="scientific">Eragrostis curvula</name>
    <name type="common">weeping love grass</name>
    <dbReference type="NCBI Taxonomy" id="38414"/>
    <lineage>
        <taxon>Eukaryota</taxon>
        <taxon>Viridiplantae</taxon>
        <taxon>Streptophyta</taxon>
        <taxon>Embryophyta</taxon>
        <taxon>Tracheophyta</taxon>
        <taxon>Spermatophyta</taxon>
        <taxon>Magnoliopsida</taxon>
        <taxon>Liliopsida</taxon>
        <taxon>Poales</taxon>
        <taxon>Poaceae</taxon>
        <taxon>PACMAD clade</taxon>
        <taxon>Chloridoideae</taxon>
        <taxon>Eragrostideae</taxon>
        <taxon>Eragrostidinae</taxon>
        <taxon>Eragrostis</taxon>
    </lineage>
</organism>
<dbReference type="PANTHER" id="PTHR33463">
    <property type="entry name" value="NB-ARC DOMAIN-CONTAINING PROTEIN-RELATED"/>
    <property type="match status" value="1"/>
</dbReference>
<evidence type="ECO:0000313" key="3">
    <source>
        <dbReference type="Proteomes" id="UP000324897"/>
    </source>
</evidence>
<proteinExistence type="predicted"/>
<accession>A0A5J9UT36</accession>
<dbReference type="Proteomes" id="UP000324897">
    <property type="component" value="Chromosome 2"/>
</dbReference>
<comment type="caution">
    <text evidence="2">The sequence shown here is derived from an EMBL/GenBank/DDBJ whole genome shotgun (WGS) entry which is preliminary data.</text>
</comment>
<dbReference type="InterPro" id="IPR050905">
    <property type="entry name" value="Plant_NBS-LRR"/>
</dbReference>
<reference evidence="2 3" key="1">
    <citation type="journal article" date="2019" name="Sci. Rep.">
        <title>A high-quality genome of Eragrostis curvula grass provides insights into Poaceae evolution and supports new strategies to enhance forage quality.</title>
        <authorList>
            <person name="Carballo J."/>
            <person name="Santos B.A.C.M."/>
            <person name="Zappacosta D."/>
            <person name="Garbus I."/>
            <person name="Selva J.P."/>
            <person name="Gallo C.A."/>
            <person name="Diaz A."/>
            <person name="Albertini E."/>
            <person name="Caccamo M."/>
            <person name="Echenique V."/>
        </authorList>
    </citation>
    <scope>NUCLEOTIDE SEQUENCE [LARGE SCALE GENOMIC DNA]</scope>
    <source>
        <strain evidence="3">cv. Victoria</strain>
        <tissue evidence="2">Leaf</tissue>
    </source>
</reference>
<protein>
    <recommendedName>
        <fullName evidence="4">NB-ARC domain-containing protein</fullName>
    </recommendedName>
</protein>
<dbReference type="AlphaFoldDB" id="A0A5J9UT36"/>
<keyword evidence="3" id="KW-1185">Reference proteome</keyword>
<evidence type="ECO:0000313" key="2">
    <source>
        <dbReference type="EMBL" id="TVU27009.1"/>
    </source>
</evidence>